<dbReference type="InterPro" id="IPR035965">
    <property type="entry name" value="PAS-like_dom_sf"/>
</dbReference>
<name>A0A2U8H0X3_9RHOO</name>
<feature type="transmembrane region" description="Helical" evidence="2">
    <location>
        <begin position="29"/>
        <end position="50"/>
    </location>
</feature>
<feature type="domain" description="PAC" evidence="4">
    <location>
        <begin position="429"/>
        <end position="481"/>
    </location>
</feature>
<dbReference type="Pfam" id="PF13426">
    <property type="entry name" value="PAS_9"/>
    <property type="match status" value="1"/>
</dbReference>
<dbReference type="Proteomes" id="UP000244902">
    <property type="component" value="Chromosome"/>
</dbReference>
<dbReference type="Gene3D" id="3.30.450.20">
    <property type="entry name" value="PAS domain"/>
    <property type="match status" value="4"/>
</dbReference>
<feature type="domain" description="GGDEF" evidence="6">
    <location>
        <begin position="893"/>
        <end position="1026"/>
    </location>
</feature>
<evidence type="ECO:0000313" key="8">
    <source>
        <dbReference type="Proteomes" id="UP000244902"/>
    </source>
</evidence>
<dbReference type="SUPFAM" id="SSF55785">
    <property type="entry name" value="PYP-like sensor domain (PAS domain)"/>
    <property type="match status" value="4"/>
</dbReference>
<dbReference type="SMART" id="SM00091">
    <property type="entry name" value="PAS"/>
    <property type="match status" value="4"/>
</dbReference>
<dbReference type="SUPFAM" id="SSF55073">
    <property type="entry name" value="Nucleotide cyclase"/>
    <property type="match status" value="1"/>
</dbReference>
<dbReference type="EMBL" id="CP022188">
    <property type="protein sequence ID" value="AWI78836.1"/>
    <property type="molecule type" value="Genomic_DNA"/>
</dbReference>
<dbReference type="NCBIfam" id="TIGR00254">
    <property type="entry name" value="GGDEF"/>
    <property type="match status" value="1"/>
</dbReference>
<evidence type="ECO:0008006" key="9">
    <source>
        <dbReference type="Google" id="ProtNLM"/>
    </source>
</evidence>
<dbReference type="InterPro" id="IPR052155">
    <property type="entry name" value="Biofilm_reg_signaling"/>
</dbReference>
<comment type="catalytic activity">
    <reaction evidence="1">
        <text>3',3'-c-di-GMP + H2O = 5'-phosphoguanylyl(3'-&gt;5')guanosine + H(+)</text>
        <dbReference type="Rhea" id="RHEA:24902"/>
        <dbReference type="ChEBI" id="CHEBI:15377"/>
        <dbReference type="ChEBI" id="CHEBI:15378"/>
        <dbReference type="ChEBI" id="CHEBI:58754"/>
        <dbReference type="ChEBI" id="CHEBI:58805"/>
        <dbReference type="EC" id="3.1.4.52"/>
    </reaction>
    <physiologicalReaction direction="left-to-right" evidence="1">
        <dbReference type="Rhea" id="RHEA:24903"/>
    </physiologicalReaction>
</comment>
<dbReference type="Gene3D" id="3.30.70.270">
    <property type="match status" value="1"/>
</dbReference>
<dbReference type="InterPro" id="IPR001633">
    <property type="entry name" value="EAL_dom"/>
</dbReference>
<feature type="domain" description="PAS" evidence="3">
    <location>
        <begin position="380"/>
        <end position="426"/>
    </location>
</feature>
<dbReference type="InterPro" id="IPR000014">
    <property type="entry name" value="PAS"/>
</dbReference>
<feature type="domain" description="PAC" evidence="4">
    <location>
        <begin position="808"/>
        <end position="861"/>
    </location>
</feature>
<dbReference type="PANTHER" id="PTHR44757:SF2">
    <property type="entry name" value="BIOFILM ARCHITECTURE MAINTENANCE PROTEIN MBAA"/>
    <property type="match status" value="1"/>
</dbReference>
<protein>
    <recommendedName>
        <fullName evidence="9">Diguanylate cyclase</fullName>
    </recommendedName>
</protein>
<feature type="domain" description="EAL" evidence="5">
    <location>
        <begin position="1035"/>
        <end position="1289"/>
    </location>
</feature>
<dbReference type="GO" id="GO:0071732">
    <property type="term" value="P:cellular response to nitric oxide"/>
    <property type="evidence" value="ECO:0007669"/>
    <property type="project" value="UniProtKB-ARBA"/>
</dbReference>
<sequence length="1292" mass="143120">MRTTIIETRVIFPRQNPSPPSRHDLPRPLLAAVSALMAAFAIALSVFYAYQADGLEREANAELQMTAQLLSEDIVRWRAERIGDGEVLRRNRLALSRLEDEIRETGNLSNADIRYWLHGYVEVFGYAGALVLDAGARPLFATGQPFSVSAESRRLIAQTLGNSVPALSQLQYDGNGESYIDLVVPVAKPDEQWTVQSIVLRIRPEHHVFPMLERRLGSRPGKRNLLLMDAGTQFIPLEPNLRTHTLQAPIPADQPLLRASLASATAHSGTLETGGAAVQAAAGRITGTDWVVLSQIDRSTILGSLRAQSLIAAIVLASLLLAAALAVSRFWRQARSACDKALAAESARCDTAEALRDELERAMSMAQLGRWERHLKQDHLWWSPQTRELIGIPDDEPASYAGFMRRVHPADREQLASTLKAAYASGQNGAFSYRVIHPDGTVHYFHNELRIELDANRRPLRAIGTVQDITAQQNTALELQRQTAYLTAIVNHLPQGISVFDEHLRLQYWNALFIEILELPPEIVVKDVGFDELIMVAAQRGDYGPGDPFEKVRERRALAEEFKPHCIERTKPSGRSHLVIGEPLWLDGKVAGFITTYTDITERKRTEEELARKNETLRTIIDNIPSAVSLIDEELQVVACNDQLRRLLDFPDSLFAAGLPSLESLLRFNAERGEYGPGDPEQITRELLERARRGEPHHFERLRPGGMVLDIQGRPVGNGGFVTIYTDITERRRTEERLQLADKVFEHSPEAIVITDGEHRVLSVNPAHEVISGFAGNRIVGEVFVPDQDEAESGHDTPWAATATSGFWAGETTGIRANGETYSRWLSISVVRDAAGAPPTHYIAIFSDITERKRAEAAIKHLAHHDTLTGLDNRFSLGVRLQQAIATAVRNAQPLAVLFLDLDRFKTINDSLGHHVGDALLVQVAERLRETVRESDIVARLGGDEFVVILQGIHGQNDAAHAAAKILDRLSLPYTVGESLLHTTPSIGISLFPCDGETTSALMRNADTAMYHAKSLGRANFQFYAEELNRSAMERIELERKLRQALRQQQFELWYQPQYCAAKGTLKGVEALLRWRHPVDGLIPPVRFIPIAEETGLIVELGNWVLDTACAQAQQWQAAGLPPLRMSVNLSARQLRAGELTGRVADALARSKLRPDLLELEITESSIMEKPDEAAALLTRLKQLGVQIAIDDFGTGYSSLSYLKLFPLDHLKIDRSFVSDIETDANDAAIVTAAVSLAHNLGLSVIAEGVETATQVARLHELGCDELQGYYFSKPLPADEIEALIRKGAVTR</sequence>
<organism evidence="7 8">
    <name type="scientific">Parazoarcus communis</name>
    <dbReference type="NCBI Taxonomy" id="41977"/>
    <lineage>
        <taxon>Bacteria</taxon>
        <taxon>Pseudomonadati</taxon>
        <taxon>Pseudomonadota</taxon>
        <taxon>Betaproteobacteria</taxon>
        <taxon>Rhodocyclales</taxon>
        <taxon>Zoogloeaceae</taxon>
        <taxon>Parazoarcus</taxon>
    </lineage>
</organism>
<dbReference type="GO" id="GO:0071111">
    <property type="term" value="F:cyclic-guanylate-specific phosphodiesterase activity"/>
    <property type="evidence" value="ECO:0007669"/>
    <property type="project" value="UniProtKB-EC"/>
</dbReference>
<dbReference type="CDD" id="cd00130">
    <property type="entry name" value="PAS"/>
    <property type="match status" value="1"/>
</dbReference>
<keyword evidence="2" id="KW-0812">Transmembrane</keyword>
<evidence type="ECO:0000313" key="7">
    <source>
        <dbReference type="EMBL" id="AWI78836.1"/>
    </source>
</evidence>
<dbReference type="NCBIfam" id="TIGR00229">
    <property type="entry name" value="sensory_box"/>
    <property type="match status" value="1"/>
</dbReference>
<dbReference type="Pfam" id="PF00563">
    <property type="entry name" value="EAL"/>
    <property type="match status" value="1"/>
</dbReference>
<gene>
    <name evidence="7" type="ORF">CEW87_05350</name>
</gene>
<dbReference type="PROSITE" id="PS50112">
    <property type="entry name" value="PAS"/>
    <property type="match status" value="1"/>
</dbReference>
<dbReference type="SUPFAM" id="SSF141868">
    <property type="entry name" value="EAL domain-like"/>
    <property type="match status" value="1"/>
</dbReference>
<dbReference type="Gene3D" id="2.10.70.100">
    <property type="match status" value="1"/>
</dbReference>
<dbReference type="CDD" id="cd01949">
    <property type="entry name" value="GGDEF"/>
    <property type="match status" value="1"/>
</dbReference>
<evidence type="ECO:0000256" key="2">
    <source>
        <dbReference type="SAM" id="Phobius"/>
    </source>
</evidence>
<dbReference type="SMART" id="SM00086">
    <property type="entry name" value="PAC"/>
    <property type="match status" value="2"/>
</dbReference>
<dbReference type="Pfam" id="PF12860">
    <property type="entry name" value="PAS_7"/>
    <property type="match status" value="2"/>
</dbReference>
<dbReference type="InterPro" id="IPR029787">
    <property type="entry name" value="Nucleotide_cyclase"/>
</dbReference>
<evidence type="ECO:0000259" key="5">
    <source>
        <dbReference type="PROSITE" id="PS50883"/>
    </source>
</evidence>
<keyword evidence="2" id="KW-1133">Transmembrane helix</keyword>
<evidence type="ECO:0000259" key="3">
    <source>
        <dbReference type="PROSITE" id="PS50112"/>
    </source>
</evidence>
<dbReference type="PROSITE" id="PS50113">
    <property type="entry name" value="PAC"/>
    <property type="match status" value="2"/>
</dbReference>
<feature type="transmembrane region" description="Helical" evidence="2">
    <location>
        <begin position="310"/>
        <end position="331"/>
    </location>
</feature>
<dbReference type="Pfam" id="PF00990">
    <property type="entry name" value="GGDEF"/>
    <property type="match status" value="1"/>
</dbReference>
<dbReference type="SMART" id="SM00052">
    <property type="entry name" value="EAL"/>
    <property type="match status" value="1"/>
</dbReference>
<dbReference type="InterPro" id="IPR000160">
    <property type="entry name" value="GGDEF_dom"/>
</dbReference>
<dbReference type="FunFam" id="3.30.70.270:FF:000001">
    <property type="entry name" value="Diguanylate cyclase domain protein"/>
    <property type="match status" value="1"/>
</dbReference>
<dbReference type="InterPro" id="IPR001610">
    <property type="entry name" value="PAC"/>
</dbReference>
<dbReference type="SMART" id="SM00267">
    <property type="entry name" value="GGDEF"/>
    <property type="match status" value="1"/>
</dbReference>
<dbReference type="InterPro" id="IPR000700">
    <property type="entry name" value="PAS-assoc_C"/>
</dbReference>
<proteinExistence type="predicted"/>
<dbReference type="FunFam" id="3.20.20.450:FF:000001">
    <property type="entry name" value="Cyclic di-GMP phosphodiesterase yahA"/>
    <property type="match status" value="1"/>
</dbReference>
<accession>A0A2U8H0X3</accession>
<dbReference type="Gene3D" id="3.20.20.450">
    <property type="entry name" value="EAL domain"/>
    <property type="match status" value="1"/>
</dbReference>
<evidence type="ECO:0000259" key="4">
    <source>
        <dbReference type="PROSITE" id="PS50113"/>
    </source>
</evidence>
<dbReference type="InterPro" id="IPR035919">
    <property type="entry name" value="EAL_sf"/>
</dbReference>
<dbReference type="Pfam" id="PF08447">
    <property type="entry name" value="PAS_3"/>
    <property type="match status" value="1"/>
</dbReference>
<dbReference type="CDD" id="cd01948">
    <property type="entry name" value="EAL"/>
    <property type="match status" value="1"/>
</dbReference>
<dbReference type="InterPro" id="IPR043128">
    <property type="entry name" value="Rev_trsase/Diguanyl_cyclase"/>
</dbReference>
<reference evidence="7 8" key="1">
    <citation type="submission" date="2017-06" db="EMBL/GenBank/DDBJ databases">
        <title>Azoarcus sp. TSNA42 complete genome sequence.</title>
        <authorList>
            <person name="Woo J.-H."/>
            <person name="Kim H.-S."/>
        </authorList>
    </citation>
    <scope>NUCLEOTIDE SEQUENCE [LARGE SCALE GENOMIC DNA]</scope>
    <source>
        <strain evidence="7 8">TSNA42</strain>
    </source>
</reference>
<evidence type="ECO:0000259" key="6">
    <source>
        <dbReference type="PROSITE" id="PS50887"/>
    </source>
</evidence>
<keyword evidence="2" id="KW-0472">Membrane</keyword>
<evidence type="ECO:0000256" key="1">
    <source>
        <dbReference type="ARBA" id="ARBA00051114"/>
    </source>
</evidence>
<dbReference type="PROSITE" id="PS50883">
    <property type="entry name" value="EAL"/>
    <property type="match status" value="1"/>
</dbReference>
<dbReference type="PANTHER" id="PTHR44757">
    <property type="entry name" value="DIGUANYLATE CYCLASE DGCP"/>
    <property type="match status" value="1"/>
</dbReference>
<dbReference type="PROSITE" id="PS50887">
    <property type="entry name" value="GGDEF"/>
    <property type="match status" value="1"/>
</dbReference>
<dbReference type="InterPro" id="IPR013655">
    <property type="entry name" value="PAS_fold_3"/>
</dbReference>